<dbReference type="GO" id="GO:0031122">
    <property type="term" value="P:cytoplasmic microtubule organization"/>
    <property type="evidence" value="ECO:0007669"/>
    <property type="project" value="TreeGrafter"/>
</dbReference>
<feature type="compositionally biased region" description="Polar residues" evidence="2">
    <location>
        <begin position="182"/>
        <end position="193"/>
    </location>
</feature>
<keyword evidence="1" id="KW-0175">Coiled coil</keyword>
<name>M2Y3I1_GALSU</name>
<dbReference type="AlphaFoldDB" id="M2Y3I1"/>
<protein>
    <submittedName>
        <fullName evidence="3">Uncharacterized protein</fullName>
    </submittedName>
</protein>
<proteinExistence type="predicted"/>
<gene>
    <name evidence="3" type="ORF">Gasu_22720</name>
</gene>
<organism evidence="3 4">
    <name type="scientific">Galdieria sulphuraria</name>
    <name type="common">Red alga</name>
    <dbReference type="NCBI Taxonomy" id="130081"/>
    <lineage>
        <taxon>Eukaryota</taxon>
        <taxon>Rhodophyta</taxon>
        <taxon>Bangiophyceae</taxon>
        <taxon>Galdieriales</taxon>
        <taxon>Galdieriaceae</taxon>
        <taxon>Galdieria</taxon>
    </lineage>
</organism>
<dbReference type="Gramene" id="EME30364">
    <property type="protein sequence ID" value="EME30364"/>
    <property type="gene ID" value="Gasu_22720"/>
</dbReference>
<dbReference type="GO" id="GO:0030705">
    <property type="term" value="P:cytoskeleton-dependent intracellular transport"/>
    <property type="evidence" value="ECO:0007669"/>
    <property type="project" value="TreeGrafter"/>
</dbReference>
<dbReference type="GO" id="GO:0005815">
    <property type="term" value="C:microtubule organizing center"/>
    <property type="evidence" value="ECO:0007669"/>
    <property type="project" value="TreeGrafter"/>
</dbReference>
<dbReference type="RefSeq" id="XP_005706884.1">
    <property type="nucleotide sequence ID" value="XM_005706827.1"/>
</dbReference>
<feature type="region of interest" description="Disordered" evidence="2">
    <location>
        <begin position="182"/>
        <end position="216"/>
    </location>
</feature>
<feature type="compositionally biased region" description="Basic and acidic residues" evidence="2">
    <location>
        <begin position="194"/>
        <end position="207"/>
    </location>
</feature>
<evidence type="ECO:0000313" key="3">
    <source>
        <dbReference type="EMBL" id="EME30364.1"/>
    </source>
</evidence>
<dbReference type="GeneID" id="17089097"/>
<keyword evidence="4" id="KW-1185">Reference proteome</keyword>
<evidence type="ECO:0000256" key="1">
    <source>
        <dbReference type="SAM" id="Coils"/>
    </source>
</evidence>
<dbReference type="PANTHER" id="PTHR18947:SF28">
    <property type="entry name" value="GIRDIN, ISOFORM A"/>
    <property type="match status" value="1"/>
</dbReference>
<sequence>MALELSVEEVKNAALCVLQEAEQRIKSLEALVVTTKSQLDEAKEQLFRMRQVEVEVEQWKKRATGLEKRVLELSEEREQLSGQLKEKNALQKNCNLCLPMKLKIIAPISVEVLPVVRETEEVFVGRKKVSTATFSVGYYCCFSIPNNDSCMGDNFNSVHKATNDEECGQWKQKRYSCSSITSESDSFVCPDSSSENRIHRNSEEQPDRLTSVSQSPTLQRSNMYDNISQTIDIFSFYSVHSSLMIAVGKLILQQVEKHTFCWKGMEDLSMEDLNKFNSVVNHMIPCWDISQLVRYELYSGKWIPCFKNIWRQIVMQFDDQRKIIESEHFLFFGMTLFCCFFNWKMERSVKTEESEIHCYLDESLHEDRIDDNVKRNVRSKLPNATHSSFQPNMEHFLTIRRAMEKIIHLLILTNDKAVKKCHYWKEQAQYHEKKASLFQSELSQWNFVELKEVVNLKQMRDDLSKELDGFKSFMKNLQEMYHSDMMSRGYQGKSIKQLLHDRIKALSLEIEKLEHERTKWTEERNKTDAKVQQMQLQTEDWKTKVERLQDLLIRNENMRMQLERKIVNAEEQGRRAKAEYEKLTETKELQIFNSQKTINELRIQLERVEQHLVETRKREYLLETQVDTLQRALESTKDELVVELVDTKIKLAQSYEELETLQSRKRGIS</sequence>
<dbReference type="GO" id="GO:0005737">
    <property type="term" value="C:cytoplasm"/>
    <property type="evidence" value="ECO:0007669"/>
    <property type="project" value="TreeGrafter"/>
</dbReference>
<dbReference type="EMBL" id="KB454500">
    <property type="protein sequence ID" value="EME30364.1"/>
    <property type="molecule type" value="Genomic_DNA"/>
</dbReference>
<dbReference type="GO" id="GO:0051959">
    <property type="term" value="F:dynein light intermediate chain binding"/>
    <property type="evidence" value="ECO:0007669"/>
    <property type="project" value="TreeGrafter"/>
</dbReference>
<evidence type="ECO:0000313" key="4">
    <source>
        <dbReference type="Proteomes" id="UP000030680"/>
    </source>
</evidence>
<feature type="coiled-coil region" evidence="1">
    <location>
        <begin position="11"/>
        <end position="93"/>
    </location>
</feature>
<dbReference type="KEGG" id="gsl:Gasu_22720"/>
<reference evidence="4" key="1">
    <citation type="journal article" date="2013" name="Science">
        <title>Gene transfer from bacteria and archaea facilitated evolution of an extremophilic eukaryote.</title>
        <authorList>
            <person name="Schonknecht G."/>
            <person name="Chen W.H."/>
            <person name="Ternes C.M."/>
            <person name="Barbier G.G."/>
            <person name="Shrestha R.P."/>
            <person name="Stanke M."/>
            <person name="Brautigam A."/>
            <person name="Baker B.J."/>
            <person name="Banfield J.F."/>
            <person name="Garavito R.M."/>
            <person name="Carr K."/>
            <person name="Wilkerson C."/>
            <person name="Rensing S.A."/>
            <person name="Gagneul D."/>
            <person name="Dickenson N.E."/>
            <person name="Oesterhelt C."/>
            <person name="Lercher M.J."/>
            <person name="Weber A.P."/>
        </authorList>
    </citation>
    <scope>NUCLEOTIDE SEQUENCE [LARGE SCALE GENOMIC DNA]</scope>
    <source>
        <strain evidence="4">074W</strain>
    </source>
</reference>
<dbReference type="OrthoDB" id="10431312at2759"/>
<dbReference type="Proteomes" id="UP000030680">
    <property type="component" value="Unassembled WGS sequence"/>
</dbReference>
<dbReference type="GO" id="GO:0008017">
    <property type="term" value="F:microtubule binding"/>
    <property type="evidence" value="ECO:0007669"/>
    <property type="project" value="TreeGrafter"/>
</dbReference>
<accession>M2Y3I1</accession>
<feature type="coiled-coil region" evidence="1">
    <location>
        <begin position="496"/>
        <end position="618"/>
    </location>
</feature>
<evidence type="ECO:0000256" key="2">
    <source>
        <dbReference type="SAM" id="MobiDB-lite"/>
    </source>
</evidence>
<dbReference type="PANTHER" id="PTHR18947">
    <property type="entry name" value="HOOK PROTEINS"/>
    <property type="match status" value="1"/>
</dbReference>